<protein>
    <submittedName>
        <fullName evidence="1">Orphan protein</fullName>
    </submittedName>
</protein>
<reference evidence="1 2" key="1">
    <citation type="journal article" date="2005" name="Genome Res.">
        <title>Coping with cold: the genome of the versatile marine Antarctica bacterium Pseudoalteromonas haloplanktis TAC125.</title>
        <authorList>
            <person name="Medigue C."/>
            <person name="Krin E."/>
            <person name="Pascal G."/>
            <person name="Barbe V."/>
            <person name="Bernsel A."/>
            <person name="Bertin P."/>
            <person name="Cheung F."/>
            <person name="Cruveiller S."/>
            <person name="Damico S."/>
            <person name="Duilio A."/>
            <person name="Fang G."/>
            <person name="Feller G."/>
            <person name="Mangenot S."/>
            <person name="Marino G."/>
            <person name="Nilsson J."/>
            <person name="Parilli E."/>
            <person name="Rocha E."/>
            <person name="Rouy Z."/>
            <person name="Sekowska A."/>
            <person name="Tutino M.L."/>
            <person name="Vallenet D."/>
            <person name="von Heijne G."/>
            <person name="Danchin A."/>
        </authorList>
    </citation>
    <scope>NUCLEOTIDE SEQUENCE [LARGE SCALE GENOMIC DNA]</scope>
    <source>
        <strain evidence="2">TAC 125</strain>
    </source>
</reference>
<accession>Q3IL16</accession>
<sequence length="47" mass="5396">MGIVAYKWPNVLIIMFKIIRLEKIHLALNSVCMNIETKPVQTKGLKV</sequence>
<dbReference type="HOGENOM" id="CLU_3172183_0_0_6"/>
<gene>
    <name evidence="1" type="ordered locus">PSHAa1335</name>
</gene>
<keyword evidence="2" id="KW-1185">Reference proteome</keyword>
<name>Q3IL16_PSET1</name>
<organism evidence="1 2">
    <name type="scientific">Pseudoalteromonas translucida (strain TAC 125)</name>
    <dbReference type="NCBI Taxonomy" id="326442"/>
    <lineage>
        <taxon>Bacteria</taxon>
        <taxon>Pseudomonadati</taxon>
        <taxon>Pseudomonadota</taxon>
        <taxon>Gammaproteobacteria</taxon>
        <taxon>Alteromonadales</taxon>
        <taxon>Pseudoalteromonadaceae</taxon>
        <taxon>Pseudoalteromonas</taxon>
    </lineage>
</organism>
<dbReference type="Proteomes" id="UP000006843">
    <property type="component" value="Chromosome I"/>
</dbReference>
<proteinExistence type="predicted"/>
<evidence type="ECO:0000313" key="1">
    <source>
        <dbReference type="EMBL" id="CAI86410.1"/>
    </source>
</evidence>
<evidence type="ECO:0000313" key="2">
    <source>
        <dbReference type="Proteomes" id="UP000006843"/>
    </source>
</evidence>
<dbReference type="STRING" id="326442.PSHAa1335"/>
<dbReference type="AlphaFoldDB" id="Q3IL16"/>
<dbReference type="EMBL" id="CR954246">
    <property type="protein sequence ID" value="CAI86410.1"/>
    <property type="molecule type" value="Genomic_DNA"/>
</dbReference>
<dbReference type="KEGG" id="pha:PSHAa1335"/>